<proteinExistence type="predicted"/>
<dbReference type="SUPFAM" id="SSF46785">
    <property type="entry name" value="Winged helix' DNA-binding domain"/>
    <property type="match status" value="1"/>
</dbReference>
<keyword evidence="2" id="KW-0238">DNA-binding</keyword>
<dbReference type="EMBL" id="JAFCNB010000028">
    <property type="protein sequence ID" value="MBP2708184.1"/>
    <property type="molecule type" value="Genomic_DNA"/>
</dbReference>
<accession>A0A940WM42</accession>
<comment type="caution">
    <text evidence="5">The sequence shown here is derived from an EMBL/GenBank/DDBJ whole genome shotgun (WGS) entry which is preliminary data.</text>
</comment>
<dbReference type="InterPro" id="IPR036390">
    <property type="entry name" value="WH_DNA-bd_sf"/>
</dbReference>
<dbReference type="InterPro" id="IPR023187">
    <property type="entry name" value="Tscrpt_reg_MarR-type_CS"/>
</dbReference>
<evidence type="ECO:0000256" key="1">
    <source>
        <dbReference type="ARBA" id="ARBA00023015"/>
    </source>
</evidence>
<dbReference type="PRINTS" id="PR00598">
    <property type="entry name" value="HTHMARR"/>
</dbReference>
<dbReference type="Pfam" id="PF12802">
    <property type="entry name" value="MarR_2"/>
    <property type="match status" value="1"/>
</dbReference>
<evidence type="ECO:0000256" key="2">
    <source>
        <dbReference type="ARBA" id="ARBA00023125"/>
    </source>
</evidence>
<organism evidence="5 6">
    <name type="scientific">Microbispora oryzae</name>
    <dbReference type="NCBI Taxonomy" id="2806554"/>
    <lineage>
        <taxon>Bacteria</taxon>
        <taxon>Bacillati</taxon>
        <taxon>Actinomycetota</taxon>
        <taxon>Actinomycetes</taxon>
        <taxon>Streptosporangiales</taxon>
        <taxon>Streptosporangiaceae</taxon>
        <taxon>Microbispora</taxon>
    </lineage>
</organism>
<keyword evidence="1" id="KW-0805">Transcription regulation</keyword>
<sequence length="144" mass="16216">MSELLRLFTRTHKLLRAATDAAMSEHGVRVGQNLVLEVLWKHDGLTPGELAARLGVTTPTMVNTAGRMEAAGLLTRRRDETDRRLVRLYLTDRGRDAEAPVQEARRRIEERVTATLTEEERRCLHSALTKIYAELSAGRSDPIL</sequence>
<dbReference type="GO" id="GO:0003677">
    <property type="term" value="F:DNA binding"/>
    <property type="evidence" value="ECO:0007669"/>
    <property type="project" value="UniProtKB-KW"/>
</dbReference>
<dbReference type="SMART" id="SM00347">
    <property type="entry name" value="HTH_MARR"/>
    <property type="match status" value="1"/>
</dbReference>
<dbReference type="PANTHER" id="PTHR42756:SF1">
    <property type="entry name" value="TRANSCRIPTIONAL REPRESSOR OF EMRAB OPERON"/>
    <property type="match status" value="1"/>
</dbReference>
<evidence type="ECO:0000259" key="4">
    <source>
        <dbReference type="PROSITE" id="PS50995"/>
    </source>
</evidence>
<dbReference type="PANTHER" id="PTHR42756">
    <property type="entry name" value="TRANSCRIPTIONAL REGULATOR, MARR"/>
    <property type="match status" value="1"/>
</dbReference>
<keyword evidence="3" id="KW-0804">Transcription</keyword>
<name>A0A940WM42_9ACTN</name>
<dbReference type="Gene3D" id="1.10.10.10">
    <property type="entry name" value="Winged helix-like DNA-binding domain superfamily/Winged helix DNA-binding domain"/>
    <property type="match status" value="1"/>
</dbReference>
<dbReference type="AlphaFoldDB" id="A0A940WM42"/>
<dbReference type="GO" id="GO:0003700">
    <property type="term" value="F:DNA-binding transcription factor activity"/>
    <property type="evidence" value="ECO:0007669"/>
    <property type="project" value="InterPro"/>
</dbReference>
<dbReference type="Proteomes" id="UP000674234">
    <property type="component" value="Unassembled WGS sequence"/>
</dbReference>
<evidence type="ECO:0000313" key="5">
    <source>
        <dbReference type="EMBL" id="MBP2708184.1"/>
    </source>
</evidence>
<feature type="domain" description="HTH marR-type" evidence="4">
    <location>
        <begin position="1"/>
        <end position="133"/>
    </location>
</feature>
<keyword evidence="6" id="KW-1185">Reference proteome</keyword>
<evidence type="ECO:0000256" key="3">
    <source>
        <dbReference type="ARBA" id="ARBA00023163"/>
    </source>
</evidence>
<dbReference type="InterPro" id="IPR036388">
    <property type="entry name" value="WH-like_DNA-bd_sf"/>
</dbReference>
<evidence type="ECO:0000313" key="6">
    <source>
        <dbReference type="Proteomes" id="UP000674234"/>
    </source>
</evidence>
<dbReference type="PROSITE" id="PS01117">
    <property type="entry name" value="HTH_MARR_1"/>
    <property type="match status" value="1"/>
</dbReference>
<gene>
    <name evidence="5" type="ORF">JOL79_30835</name>
</gene>
<dbReference type="RefSeq" id="WP_210159450.1">
    <property type="nucleotide sequence ID" value="NZ_JAFCNB010000028.1"/>
</dbReference>
<dbReference type="InterPro" id="IPR000835">
    <property type="entry name" value="HTH_MarR-typ"/>
</dbReference>
<protein>
    <submittedName>
        <fullName evidence="5">MarR family transcriptional regulator</fullName>
    </submittedName>
</protein>
<reference evidence="5" key="1">
    <citation type="submission" date="2021-02" db="EMBL/GenBank/DDBJ databases">
        <title>Draft genome sequence of Microbispora sp. RL4-1S isolated from rice leaves in Thailand.</title>
        <authorList>
            <person name="Muangham S."/>
            <person name="Duangmal K."/>
        </authorList>
    </citation>
    <scope>NUCLEOTIDE SEQUENCE</scope>
    <source>
        <strain evidence="5">RL4-1S</strain>
    </source>
</reference>
<dbReference type="PROSITE" id="PS50995">
    <property type="entry name" value="HTH_MARR_2"/>
    <property type="match status" value="1"/>
</dbReference>